<keyword evidence="11" id="KW-0325">Glycoprotein</keyword>
<dbReference type="EnsemblMetazoa" id="XM_014386564.2">
    <property type="protein sequence ID" value="XP_014242050.1"/>
    <property type="gene ID" value="LOC106662463"/>
</dbReference>
<feature type="region of interest" description="Disordered" evidence="14">
    <location>
        <begin position="1020"/>
        <end position="1382"/>
    </location>
</feature>
<dbReference type="PANTHER" id="PTHR23220:SF133">
    <property type="entry name" value="INTEGRIN ALPHA-PS2"/>
    <property type="match status" value="1"/>
</dbReference>
<evidence type="ECO:0000256" key="14">
    <source>
        <dbReference type="SAM" id="MobiDB-lite"/>
    </source>
</evidence>
<dbReference type="Gene3D" id="1.20.5.930">
    <property type="entry name" value="Bicelle-embedded integrin alpha(iib) transmembrane segment"/>
    <property type="match status" value="1"/>
</dbReference>
<evidence type="ECO:0000256" key="5">
    <source>
        <dbReference type="ARBA" id="ARBA00022737"/>
    </source>
</evidence>
<evidence type="ECO:0000256" key="12">
    <source>
        <dbReference type="PROSITE-ProRule" id="PRU00803"/>
    </source>
</evidence>
<keyword evidence="6 13" id="KW-0130">Cell adhesion</keyword>
<keyword evidence="7 13" id="KW-1133">Transmembrane helix</keyword>
<feature type="compositionally biased region" description="Polar residues" evidence="14">
    <location>
        <begin position="1048"/>
        <end position="1060"/>
    </location>
</feature>
<keyword evidence="5" id="KW-0677">Repeat</keyword>
<protein>
    <recommendedName>
        <fullName evidence="20">Integrin alpha-2 domain-containing protein</fullName>
    </recommendedName>
</protein>
<feature type="compositionally biased region" description="Low complexity" evidence="14">
    <location>
        <begin position="884"/>
        <end position="915"/>
    </location>
</feature>
<dbReference type="GO" id="GO:0007160">
    <property type="term" value="P:cell-matrix adhesion"/>
    <property type="evidence" value="ECO:0007669"/>
    <property type="project" value="TreeGrafter"/>
</dbReference>
<feature type="compositionally biased region" description="Low complexity" evidence="14">
    <location>
        <begin position="1547"/>
        <end position="1557"/>
    </location>
</feature>
<feature type="repeat" description="FG-GAP" evidence="12">
    <location>
        <begin position="295"/>
        <end position="360"/>
    </location>
</feature>
<dbReference type="GO" id="GO:0033627">
    <property type="term" value="P:cell adhesion mediated by integrin"/>
    <property type="evidence" value="ECO:0007669"/>
    <property type="project" value="TreeGrafter"/>
</dbReference>
<proteinExistence type="inferred from homology"/>
<feature type="compositionally biased region" description="Basic and acidic residues" evidence="14">
    <location>
        <begin position="1674"/>
        <end position="1687"/>
    </location>
</feature>
<dbReference type="OMA" id="QVENTRY"/>
<dbReference type="InterPro" id="IPR013517">
    <property type="entry name" value="FG-GAP"/>
</dbReference>
<feature type="compositionally biased region" description="Basic and acidic residues" evidence="14">
    <location>
        <begin position="1186"/>
        <end position="1195"/>
    </location>
</feature>
<dbReference type="GO" id="GO:0008305">
    <property type="term" value="C:integrin complex"/>
    <property type="evidence" value="ECO:0007669"/>
    <property type="project" value="InterPro"/>
</dbReference>
<dbReference type="PROSITE" id="PS51470">
    <property type="entry name" value="FG_GAP"/>
    <property type="match status" value="5"/>
</dbReference>
<dbReference type="InterPro" id="IPR018184">
    <property type="entry name" value="Integrin_alpha_C_CS"/>
</dbReference>
<feature type="compositionally biased region" description="Basic and acidic residues" evidence="14">
    <location>
        <begin position="1521"/>
        <end position="1532"/>
    </location>
</feature>
<evidence type="ECO:0000256" key="1">
    <source>
        <dbReference type="ARBA" id="ARBA00004479"/>
    </source>
</evidence>
<feature type="compositionally biased region" description="Low complexity" evidence="14">
    <location>
        <begin position="1465"/>
        <end position="1474"/>
    </location>
</feature>
<dbReference type="GO" id="GO:0048513">
    <property type="term" value="P:animal organ development"/>
    <property type="evidence" value="ECO:0007669"/>
    <property type="project" value="UniProtKB-ARBA"/>
</dbReference>
<dbReference type="GO" id="GO:0007229">
    <property type="term" value="P:integrin-mediated signaling pathway"/>
    <property type="evidence" value="ECO:0007669"/>
    <property type="project" value="UniProtKB-KW"/>
</dbReference>
<feature type="compositionally biased region" description="Basic and acidic residues" evidence="14">
    <location>
        <begin position="1136"/>
        <end position="1146"/>
    </location>
</feature>
<dbReference type="GO" id="GO:0009897">
    <property type="term" value="C:external side of plasma membrane"/>
    <property type="evidence" value="ECO:0007669"/>
    <property type="project" value="TreeGrafter"/>
</dbReference>
<feature type="compositionally biased region" description="Basic and acidic residues" evidence="14">
    <location>
        <begin position="1694"/>
        <end position="1715"/>
    </location>
</feature>
<feature type="compositionally biased region" description="Basic and acidic residues" evidence="14">
    <location>
        <begin position="1033"/>
        <end position="1045"/>
    </location>
</feature>
<evidence type="ECO:0000259" key="17">
    <source>
        <dbReference type="Pfam" id="PF20806"/>
    </source>
</evidence>
<keyword evidence="19" id="KW-1185">Reference proteome</keyword>
<dbReference type="InterPro" id="IPR013649">
    <property type="entry name" value="Integrin_alpha_Ig-like_1"/>
</dbReference>
<dbReference type="Proteomes" id="UP000494040">
    <property type="component" value="Unassembled WGS sequence"/>
</dbReference>
<dbReference type="Pfam" id="PF20805">
    <property type="entry name" value="Integrin_A_Ig_2"/>
    <property type="match status" value="1"/>
</dbReference>
<feature type="region of interest" description="Disordered" evidence="14">
    <location>
        <begin position="1635"/>
        <end position="1774"/>
    </location>
</feature>
<dbReference type="Pfam" id="PF01839">
    <property type="entry name" value="FG-GAP"/>
    <property type="match status" value="2"/>
</dbReference>
<feature type="compositionally biased region" description="Polar residues" evidence="14">
    <location>
        <begin position="1303"/>
        <end position="1315"/>
    </location>
</feature>
<dbReference type="Gene3D" id="2.60.40.1530">
    <property type="entry name" value="ntegrin, alpha v. Chain A, domain 4"/>
    <property type="match status" value="2"/>
</dbReference>
<feature type="compositionally biased region" description="Basic and acidic residues" evidence="14">
    <location>
        <begin position="1279"/>
        <end position="1295"/>
    </location>
</feature>
<evidence type="ECO:0000256" key="4">
    <source>
        <dbReference type="ARBA" id="ARBA00022729"/>
    </source>
</evidence>
<feature type="transmembrane region" description="Helical" evidence="13">
    <location>
        <begin position="1893"/>
        <end position="1917"/>
    </location>
</feature>
<feature type="repeat" description="FG-GAP" evidence="12">
    <location>
        <begin position="424"/>
        <end position="486"/>
    </location>
</feature>
<dbReference type="OrthoDB" id="5317514at2759"/>
<keyword evidence="8 13" id="KW-0401">Integrin</keyword>
<evidence type="ECO:0000259" key="15">
    <source>
        <dbReference type="Pfam" id="PF08441"/>
    </source>
</evidence>
<feature type="compositionally biased region" description="Basic and acidic residues" evidence="14">
    <location>
        <begin position="1063"/>
        <end position="1076"/>
    </location>
</feature>
<feature type="signal peptide" evidence="13">
    <location>
        <begin position="1"/>
        <end position="20"/>
    </location>
</feature>
<feature type="domain" description="Integrin alpha first immunoglubulin-like" evidence="15">
    <location>
        <begin position="472"/>
        <end position="621"/>
    </location>
</feature>
<evidence type="ECO:0000313" key="19">
    <source>
        <dbReference type="Proteomes" id="UP000494040"/>
    </source>
</evidence>
<accession>A0A8I6RE23</accession>
<name>A0A8I6RE23_CIMLE</name>
<feature type="domain" description="Integrin alpha third immunoglobulin-like" evidence="17">
    <location>
        <begin position="1789"/>
        <end position="1865"/>
    </location>
</feature>
<dbReference type="Pfam" id="PF08441">
    <property type="entry name" value="Integrin_A_Ig_1"/>
    <property type="match status" value="1"/>
</dbReference>
<evidence type="ECO:0000256" key="7">
    <source>
        <dbReference type="ARBA" id="ARBA00022989"/>
    </source>
</evidence>
<dbReference type="GO" id="GO:0007157">
    <property type="term" value="P:heterophilic cell-cell adhesion via plasma membrane cell adhesion molecules"/>
    <property type="evidence" value="ECO:0007669"/>
    <property type="project" value="UniProtKB-ARBA"/>
</dbReference>
<feature type="compositionally biased region" description="Low complexity" evidence="14">
    <location>
        <begin position="1148"/>
        <end position="1157"/>
    </location>
</feature>
<dbReference type="CTD" id="32661"/>
<feature type="domain" description="Integrin alpha second immunoglobulin-like" evidence="16">
    <location>
        <begin position="623"/>
        <end position="768"/>
    </location>
</feature>
<feature type="compositionally biased region" description="Polar residues" evidence="14">
    <location>
        <begin position="975"/>
        <end position="989"/>
    </location>
</feature>
<comment type="subcellular location">
    <subcellularLocation>
        <location evidence="1 13">Membrane</location>
        <topology evidence="1 13">Single-pass type I membrane protein</topology>
    </subcellularLocation>
</comment>
<comment type="similarity">
    <text evidence="2 13">Belongs to the integrin alpha chain family.</text>
</comment>
<feature type="repeat" description="FG-GAP" evidence="12">
    <location>
        <begin position="95"/>
        <end position="153"/>
    </location>
</feature>
<dbReference type="Gene3D" id="2.60.40.1460">
    <property type="entry name" value="Integrin domains. Chain A, domain 2"/>
    <property type="match status" value="1"/>
</dbReference>
<dbReference type="KEGG" id="clec:106662463"/>
<dbReference type="InterPro" id="IPR048285">
    <property type="entry name" value="Integrin_alpha_Ig-like_2"/>
</dbReference>
<organism evidence="18 19">
    <name type="scientific">Cimex lectularius</name>
    <name type="common">Bed bug</name>
    <name type="synonym">Acanthia lectularia</name>
    <dbReference type="NCBI Taxonomy" id="79782"/>
    <lineage>
        <taxon>Eukaryota</taxon>
        <taxon>Metazoa</taxon>
        <taxon>Ecdysozoa</taxon>
        <taxon>Arthropoda</taxon>
        <taxon>Hexapoda</taxon>
        <taxon>Insecta</taxon>
        <taxon>Pterygota</taxon>
        <taxon>Neoptera</taxon>
        <taxon>Paraneoptera</taxon>
        <taxon>Hemiptera</taxon>
        <taxon>Heteroptera</taxon>
        <taxon>Panheteroptera</taxon>
        <taxon>Cimicomorpha</taxon>
        <taxon>Cimicidae</taxon>
        <taxon>Cimex</taxon>
    </lineage>
</organism>
<dbReference type="GO" id="GO:0005178">
    <property type="term" value="F:integrin binding"/>
    <property type="evidence" value="ECO:0007669"/>
    <property type="project" value="TreeGrafter"/>
</dbReference>
<reference evidence="18" key="1">
    <citation type="submission" date="2022-01" db="UniProtKB">
        <authorList>
            <consortium name="EnsemblMetazoa"/>
        </authorList>
    </citation>
    <scope>IDENTIFICATION</scope>
</reference>
<feature type="compositionally biased region" description="Low complexity" evidence="14">
    <location>
        <begin position="1754"/>
        <end position="1763"/>
    </location>
</feature>
<dbReference type="SMART" id="SM00191">
    <property type="entry name" value="Int_alpha"/>
    <property type="match status" value="5"/>
</dbReference>
<dbReference type="GeneID" id="106662463"/>
<dbReference type="InterPro" id="IPR000413">
    <property type="entry name" value="Integrin_alpha"/>
</dbReference>
<dbReference type="Gene3D" id="2.60.40.1510">
    <property type="entry name" value="ntegrin, alpha v. Chain A, domain 3"/>
    <property type="match status" value="1"/>
</dbReference>
<dbReference type="SUPFAM" id="SSF69318">
    <property type="entry name" value="Integrin alpha N-terminal domain"/>
    <property type="match status" value="1"/>
</dbReference>
<feature type="repeat" description="FG-GAP" evidence="12">
    <location>
        <begin position="22"/>
        <end position="86"/>
    </location>
</feature>
<keyword evidence="9 13" id="KW-0472">Membrane</keyword>
<evidence type="ECO:0000256" key="2">
    <source>
        <dbReference type="ARBA" id="ARBA00008054"/>
    </source>
</evidence>
<evidence type="ECO:0000256" key="8">
    <source>
        <dbReference type="ARBA" id="ARBA00023037"/>
    </source>
</evidence>
<dbReference type="PROSITE" id="PS00242">
    <property type="entry name" value="INTEGRIN_ALPHA"/>
    <property type="match status" value="1"/>
</dbReference>
<dbReference type="InterPro" id="IPR013519">
    <property type="entry name" value="Int_alpha_beta-p"/>
</dbReference>
<feature type="domain" description="Integrin alpha third immunoglobulin-like" evidence="17">
    <location>
        <begin position="775"/>
        <end position="894"/>
    </location>
</feature>
<sequence>MGPFAPLLCVLVAAVAPVFGFNIDLQSYVKYEGPEKSLFGFSVAALADGYERWVIVGAPEAQSNQPNVANGGVVYQCRVNSGFCRPIVFNADGNTVINGSEIDTKSYQWFGATVSSENGAVLACAPRYVWYTTQKNRRDPVGTCYTGRKNFTEILEFSPCRTSEWGYHRQGSCQAGLGAAVSKDGQRIFIGGPGSWYWQGQLFSLKASGAVSQLFDKKMFFKYKEGVVASQNLYSRPDFLATKEGPYAYDNSYLGYSVASGYFNRTKKGPADAAVGVPKGENLLGKVVLLTWDLRNIHNISGEQLGAYFGYSICSGDIDGDSHDDLIVGAPLYTNLDNSNWNYENGRVYVIYQGSRGLPFQRYTFLEGKHSKARFGLALTSLGDINLDGFGDFAVGAPYDGPNERGAVYIYHGSSSTDIEKAAQKILAEDVQGDTRTFGFSLAGGVDMDHNEYPDLIIGAYDSAHSFLFKSSPVVKIDAFIQYTSPDKEINLADRQCTIEKRPTACTELKICLKYSGIGVAKELDFDVKAIVDSKNSKIPRMHFKNAQKSNVQVSKLRATKGQQACITHNVYMKHIIRDKLTSLDAEVKIGLPKSQYYSTMPPVLDTTNEHKWQDSLAIHKNCGHDQKCIPDLRLVAKPNVTTYLLGSGQRLAIEVTVQNKGEDAFEATYQIKLPPGLNYVKVVSFREDENVSPIICSPPSLSNNNTLICDIGNPLPKEKKAQFQVILQPYNLEGGMKPKYEFTMLVNSTNQENETSLSDNFMKIDLPIWVRTELQLEGLSSPKDIHYNVSQFDGEIFKENDIGPQVVHTYVIRNVGPSDFLEGEVQFLWPSYTLTGEPLLYLLEYPETTGPIQCEMGEGVNPRNIILEEAKRKKYGESNLENSRTSALSSSGSSHHSSSQSHSSSFSTSSSGGTRYISHSTHKQSGDGLDRNGKRLEKEHHAVNGGKLESDAHISRGRPSSGSTVYEEERHSSRNTSWRSGEKPVTTSVTSWRVNKDGEVRNGSSTHITEDDRYYERGGSWDRGHGYSSHTNEGDRRDGRRRFPDSSIGSAEDPSTVTRGGNRHEYEERHSEHRVTSGSGSSYGEGGRHIGGSHATTHLGEGGRHTGGSHGTTHLGEGGRHTGGSHTTTTYLGEGSRHMDKEKHYGGSHTTTTHVGTGEERHYSGEGGTHTGGSHRTNYIGGGGKHVDEERHYGGSEGGRQTGGSHTSTTYLGEGGRHTGGSHTSTTYLGEGGRHTGGSHTSTTYLGEGGRHTGGSATHVDEERHGGSTSSHVSGGGKYHEDHRSSGHSYERNGSRHGVGIDQNTVGTSGSGTYSKEWEKSYNTTWGSDRKPVTHTSTSWKENVNGKETSGGSSDVFEGYAPKLDNASESHGAAGRTHTSGTYSKEWEKNYNTTWGSDKKPVTHTTTLWKENVNGKETSGGSSDVYEGHAPSFDNAGESRVTAGRTHSSGTLSKEEKVTHRVTSSETETGRTTSHVDVVGRGSSGVLGERRHHNRNNFSSVGQGERDEKWSVSGSSGHTTEGERRTYEGHHSSGHGHGHNWESEVGRTGTGTRVVGAGRGSGSAGGSETTYHGEEEKETGSSFNSETEGTYVFTPSVTRLGLNDKSNSRFNGFGDIAAGPSDGVARTYTLDLGVENSGSGSGRTGSRRVHYSSADSDSRRRHYSDDQSGNRTYMRERVGESSRRANEGGSYHSESHRSSSGEDLNRDLSGESHGSRSYSSSSGSRHESAHTHREGANTQGGGRSYQEWSKSYSSTSGTADGDSSGHGGFYQAKHISNDKDRTFTQYVRTRREVDNFYDSFDCHSVKCIKVYCTLGAFKKDDEATVSFRSRVWNPTLKKVTSNIKFLVSSQAMARVTNLPHIGRPLAETTPAGSAETISRIIPSQPASETNVIPLWVVVLSSCAGTLILMLLVYALYKCGFFKRNRPSNAPEKQPLNRNGHYNGDEAL</sequence>
<dbReference type="InterPro" id="IPR032695">
    <property type="entry name" value="Integrin_dom_sf"/>
</dbReference>
<keyword evidence="10 13" id="KW-0675">Receptor</keyword>
<dbReference type="SUPFAM" id="SSF69179">
    <property type="entry name" value="Integrin domains"/>
    <property type="match status" value="4"/>
</dbReference>
<evidence type="ECO:0000256" key="11">
    <source>
        <dbReference type="ARBA" id="ARBA00023180"/>
    </source>
</evidence>
<keyword evidence="3 13" id="KW-0812">Transmembrane</keyword>
<feature type="compositionally biased region" description="Polar residues" evidence="14">
    <location>
        <begin position="1335"/>
        <end position="1354"/>
    </location>
</feature>
<evidence type="ECO:0000256" key="13">
    <source>
        <dbReference type="RuleBase" id="RU003762"/>
    </source>
</evidence>
<feature type="chain" id="PRO_5035337714" description="Integrin alpha-2 domain-containing protein" evidence="13">
    <location>
        <begin position="21"/>
        <end position="1948"/>
    </location>
</feature>
<feature type="region of interest" description="Disordered" evidence="14">
    <location>
        <begin position="1409"/>
        <end position="1590"/>
    </location>
</feature>
<dbReference type="InterPro" id="IPR028994">
    <property type="entry name" value="Integrin_alpha_N"/>
</dbReference>
<feature type="compositionally biased region" description="Low complexity" evidence="14">
    <location>
        <begin position="1125"/>
        <end position="1134"/>
    </location>
</feature>
<evidence type="ECO:0000256" key="6">
    <source>
        <dbReference type="ARBA" id="ARBA00022889"/>
    </source>
</evidence>
<feature type="region of interest" description="Disordered" evidence="14">
    <location>
        <begin position="1928"/>
        <end position="1948"/>
    </location>
</feature>
<dbReference type="Gene3D" id="2.130.10.130">
    <property type="entry name" value="Integrin alpha, N-terminal"/>
    <property type="match status" value="1"/>
</dbReference>
<feature type="region of interest" description="Disordered" evidence="14">
    <location>
        <begin position="877"/>
        <end position="989"/>
    </location>
</feature>
<evidence type="ECO:0000259" key="16">
    <source>
        <dbReference type="Pfam" id="PF20805"/>
    </source>
</evidence>
<feature type="compositionally biased region" description="Basic and acidic residues" evidence="14">
    <location>
        <begin position="1725"/>
        <end position="1736"/>
    </location>
</feature>
<feature type="compositionally biased region" description="Polar residues" evidence="14">
    <location>
        <begin position="1409"/>
        <end position="1423"/>
    </location>
</feature>
<feature type="compositionally biased region" description="Basic and acidic residues" evidence="14">
    <location>
        <begin position="925"/>
        <end position="955"/>
    </location>
</feature>
<feature type="compositionally biased region" description="Polar residues" evidence="14">
    <location>
        <begin position="1581"/>
        <end position="1590"/>
    </location>
</feature>
<evidence type="ECO:0000256" key="10">
    <source>
        <dbReference type="ARBA" id="ARBA00023170"/>
    </source>
</evidence>
<evidence type="ECO:0000256" key="3">
    <source>
        <dbReference type="ARBA" id="ARBA00022692"/>
    </source>
</evidence>
<dbReference type="Pfam" id="PF20806">
    <property type="entry name" value="Integrin_A_Ig_3"/>
    <property type="match status" value="2"/>
</dbReference>
<dbReference type="InterPro" id="IPR048286">
    <property type="entry name" value="Integrin_alpha_Ig-like_3"/>
</dbReference>
<feature type="repeat" description="FG-GAP" evidence="12">
    <location>
        <begin position="361"/>
        <end position="420"/>
    </location>
</feature>
<dbReference type="PANTHER" id="PTHR23220">
    <property type="entry name" value="INTEGRIN ALPHA"/>
    <property type="match status" value="1"/>
</dbReference>
<keyword evidence="4 13" id="KW-0732">Signal</keyword>
<dbReference type="PRINTS" id="PR01185">
    <property type="entry name" value="INTEGRINA"/>
</dbReference>
<evidence type="ECO:0000256" key="9">
    <source>
        <dbReference type="ARBA" id="ARBA00023136"/>
    </source>
</evidence>
<dbReference type="RefSeq" id="XP_014242050.1">
    <property type="nucleotide sequence ID" value="XM_014386564.2"/>
</dbReference>
<evidence type="ECO:0000313" key="18">
    <source>
        <dbReference type="EnsemblMetazoa" id="XP_014242050.1"/>
    </source>
</evidence>
<evidence type="ECO:0008006" key="20">
    <source>
        <dbReference type="Google" id="ProtNLM"/>
    </source>
</evidence>